<name>A0ABV3DMI5_9ACTN</name>
<accession>A0ABV3DMI5</accession>
<proteinExistence type="predicted"/>
<dbReference type="Gene3D" id="1.10.357.10">
    <property type="entry name" value="Tetracycline Repressor, domain 2"/>
    <property type="match status" value="1"/>
</dbReference>
<evidence type="ECO:0000256" key="4">
    <source>
        <dbReference type="PROSITE-ProRule" id="PRU00335"/>
    </source>
</evidence>
<reference evidence="6 7" key="1">
    <citation type="submission" date="2024-06" db="EMBL/GenBank/DDBJ databases">
        <title>The Natural Products Discovery Center: Release of the First 8490 Sequenced Strains for Exploring Actinobacteria Biosynthetic Diversity.</title>
        <authorList>
            <person name="Kalkreuter E."/>
            <person name="Kautsar S.A."/>
            <person name="Yang D."/>
            <person name="Bader C.D."/>
            <person name="Teijaro C.N."/>
            <person name="Fluegel L."/>
            <person name="Davis C.M."/>
            <person name="Simpson J.R."/>
            <person name="Lauterbach L."/>
            <person name="Steele A.D."/>
            <person name="Gui C."/>
            <person name="Meng S."/>
            <person name="Li G."/>
            <person name="Viehrig K."/>
            <person name="Ye F."/>
            <person name="Su P."/>
            <person name="Kiefer A.F."/>
            <person name="Nichols A."/>
            <person name="Cepeda A.J."/>
            <person name="Yan W."/>
            <person name="Fan B."/>
            <person name="Jiang Y."/>
            <person name="Adhikari A."/>
            <person name="Zheng C.-J."/>
            <person name="Schuster L."/>
            <person name="Cowan T.M."/>
            <person name="Smanski M.J."/>
            <person name="Chevrette M.G."/>
            <person name="De Carvalho L.P.S."/>
            <person name="Shen B."/>
        </authorList>
    </citation>
    <scope>NUCLEOTIDE SEQUENCE [LARGE SCALE GENOMIC DNA]</scope>
    <source>
        <strain evidence="6 7">NPDC048946</strain>
    </source>
</reference>
<protein>
    <submittedName>
        <fullName evidence="6">Helix-turn-helix domain-containing protein</fullName>
    </submittedName>
</protein>
<keyword evidence="7" id="KW-1185">Reference proteome</keyword>
<keyword evidence="2 4" id="KW-0238">DNA-binding</keyword>
<dbReference type="InterPro" id="IPR050109">
    <property type="entry name" value="HTH-type_TetR-like_transc_reg"/>
</dbReference>
<evidence type="ECO:0000313" key="7">
    <source>
        <dbReference type="Proteomes" id="UP001551482"/>
    </source>
</evidence>
<keyword evidence="1" id="KW-0805">Transcription regulation</keyword>
<dbReference type="Pfam" id="PF00440">
    <property type="entry name" value="TetR_N"/>
    <property type="match status" value="1"/>
</dbReference>
<comment type="caution">
    <text evidence="6">The sequence shown here is derived from an EMBL/GenBank/DDBJ whole genome shotgun (WGS) entry which is preliminary data.</text>
</comment>
<feature type="domain" description="HTH tetR-type" evidence="5">
    <location>
        <begin position="6"/>
        <end position="67"/>
    </location>
</feature>
<dbReference type="RefSeq" id="WP_358358074.1">
    <property type="nucleotide sequence ID" value="NZ_JBEZFP010000075.1"/>
</dbReference>
<evidence type="ECO:0000313" key="6">
    <source>
        <dbReference type="EMBL" id="MEU8136943.1"/>
    </source>
</evidence>
<dbReference type="InterPro" id="IPR009057">
    <property type="entry name" value="Homeodomain-like_sf"/>
</dbReference>
<sequence>MDRTTAATRLHLIAAGERLFAERGINGVSVREIAAEAGQRNTNAVRYHFGAKEDLVGAIFEHRMAPINARRTGLIESHDLEGRARDPYAVAEAFTLPMAELLREGGAPSWYLRFCVQATYTVSPDAVVMQPAQLGERPHTQGLLVLYRRAMELTAGLPDTIRAQRWHHFCSFVVHALADRELRTSVGRAAHLDNPPADRGPGGGTMPLDLFVADLVDTATALLTAPARSWTLRSATAGATPLGRTI</sequence>
<evidence type="ECO:0000259" key="5">
    <source>
        <dbReference type="PROSITE" id="PS50977"/>
    </source>
</evidence>
<evidence type="ECO:0000256" key="2">
    <source>
        <dbReference type="ARBA" id="ARBA00023125"/>
    </source>
</evidence>
<keyword evidence="3" id="KW-0804">Transcription</keyword>
<organism evidence="6 7">
    <name type="scientific">Streptodolium elevatio</name>
    <dbReference type="NCBI Taxonomy" id="3157996"/>
    <lineage>
        <taxon>Bacteria</taxon>
        <taxon>Bacillati</taxon>
        <taxon>Actinomycetota</taxon>
        <taxon>Actinomycetes</taxon>
        <taxon>Kitasatosporales</taxon>
        <taxon>Streptomycetaceae</taxon>
        <taxon>Streptodolium</taxon>
    </lineage>
</organism>
<dbReference type="PROSITE" id="PS50977">
    <property type="entry name" value="HTH_TETR_2"/>
    <property type="match status" value="1"/>
</dbReference>
<evidence type="ECO:0000256" key="1">
    <source>
        <dbReference type="ARBA" id="ARBA00023015"/>
    </source>
</evidence>
<feature type="DNA-binding region" description="H-T-H motif" evidence="4">
    <location>
        <begin position="30"/>
        <end position="49"/>
    </location>
</feature>
<dbReference type="InterPro" id="IPR001647">
    <property type="entry name" value="HTH_TetR"/>
</dbReference>
<dbReference type="EMBL" id="JBEZFP010000075">
    <property type="protein sequence ID" value="MEU8136943.1"/>
    <property type="molecule type" value="Genomic_DNA"/>
</dbReference>
<evidence type="ECO:0000256" key="3">
    <source>
        <dbReference type="ARBA" id="ARBA00023163"/>
    </source>
</evidence>
<dbReference type="PANTHER" id="PTHR30055:SF234">
    <property type="entry name" value="HTH-TYPE TRANSCRIPTIONAL REGULATOR BETI"/>
    <property type="match status" value="1"/>
</dbReference>
<gene>
    <name evidence="6" type="ORF">AB0C36_25950</name>
</gene>
<dbReference type="PANTHER" id="PTHR30055">
    <property type="entry name" value="HTH-TYPE TRANSCRIPTIONAL REGULATOR RUTR"/>
    <property type="match status" value="1"/>
</dbReference>
<dbReference type="Proteomes" id="UP001551482">
    <property type="component" value="Unassembled WGS sequence"/>
</dbReference>
<dbReference type="SUPFAM" id="SSF46689">
    <property type="entry name" value="Homeodomain-like"/>
    <property type="match status" value="1"/>
</dbReference>